<name>A0A7W7CDB6_9PSEU</name>
<sequence>MTTHTHVTAPTQFVEVDGTRYAYRRFGADTGTPLVFLQHFRGGLDNWDPAVTDGLAAHRPVLLLNYAGVGASTGATPETIEGHADGVAAALGGLGLRTVDVLGFSIGGMVAQEVALRHAELVRRLILVGTRAKGGTSEGAHPDYPHVATRNAVPELADFLFLFFDPAQASQDAGREFWDRRTARADADPPSGAQTMQAQGIAGAKWQADGEDRFADLARITQPTLVVNGREDVMVPTINSYDLARHLPNAQLSIYPESGHGALFQYPELFVSQAERFLANHRVFH</sequence>
<dbReference type="PANTHER" id="PTHR43433:SF5">
    <property type="entry name" value="AB HYDROLASE-1 DOMAIN-CONTAINING PROTEIN"/>
    <property type="match status" value="1"/>
</dbReference>
<dbReference type="InterPro" id="IPR029058">
    <property type="entry name" value="AB_hydrolase_fold"/>
</dbReference>
<dbReference type="Proteomes" id="UP000533598">
    <property type="component" value="Unassembled WGS sequence"/>
</dbReference>
<dbReference type="InterPro" id="IPR000073">
    <property type="entry name" value="AB_hydrolase_1"/>
</dbReference>
<dbReference type="AlphaFoldDB" id="A0A7W7CDB6"/>
<dbReference type="SUPFAM" id="SSF53474">
    <property type="entry name" value="alpha/beta-Hydrolases"/>
    <property type="match status" value="1"/>
</dbReference>
<gene>
    <name evidence="2" type="ORF">HNR67_005166</name>
</gene>
<dbReference type="EMBL" id="JACHMH010000001">
    <property type="protein sequence ID" value="MBB4679048.1"/>
    <property type="molecule type" value="Genomic_DNA"/>
</dbReference>
<proteinExistence type="predicted"/>
<reference evidence="2 3" key="1">
    <citation type="submission" date="2020-08" db="EMBL/GenBank/DDBJ databases">
        <title>Sequencing the genomes of 1000 actinobacteria strains.</title>
        <authorList>
            <person name="Klenk H.-P."/>
        </authorList>
    </citation>
    <scope>NUCLEOTIDE SEQUENCE [LARGE SCALE GENOMIC DNA]</scope>
    <source>
        <strain evidence="2 3">DSM 44230</strain>
    </source>
</reference>
<dbReference type="InterPro" id="IPR050471">
    <property type="entry name" value="AB_hydrolase"/>
</dbReference>
<dbReference type="PRINTS" id="PR00111">
    <property type="entry name" value="ABHYDROLASE"/>
</dbReference>
<dbReference type="Pfam" id="PF00561">
    <property type="entry name" value="Abhydrolase_1"/>
    <property type="match status" value="1"/>
</dbReference>
<keyword evidence="3" id="KW-1185">Reference proteome</keyword>
<dbReference type="RefSeq" id="WP_185004841.1">
    <property type="nucleotide sequence ID" value="NZ_BAAAUI010000046.1"/>
</dbReference>
<comment type="caution">
    <text evidence="2">The sequence shown here is derived from an EMBL/GenBank/DDBJ whole genome shotgun (WGS) entry which is preliminary data.</text>
</comment>
<dbReference type="PANTHER" id="PTHR43433">
    <property type="entry name" value="HYDROLASE, ALPHA/BETA FOLD FAMILY PROTEIN"/>
    <property type="match status" value="1"/>
</dbReference>
<dbReference type="Gene3D" id="3.40.50.1820">
    <property type="entry name" value="alpha/beta hydrolase"/>
    <property type="match status" value="1"/>
</dbReference>
<feature type="domain" description="AB hydrolase-1" evidence="1">
    <location>
        <begin position="33"/>
        <end position="265"/>
    </location>
</feature>
<evidence type="ECO:0000313" key="2">
    <source>
        <dbReference type="EMBL" id="MBB4679048.1"/>
    </source>
</evidence>
<protein>
    <submittedName>
        <fullName evidence="2">Pimeloyl-ACP methyl ester carboxylesterase</fullName>
    </submittedName>
</protein>
<accession>A0A7W7CDB6</accession>
<evidence type="ECO:0000313" key="3">
    <source>
        <dbReference type="Proteomes" id="UP000533598"/>
    </source>
</evidence>
<organism evidence="2 3">
    <name type="scientific">Crossiella cryophila</name>
    <dbReference type="NCBI Taxonomy" id="43355"/>
    <lineage>
        <taxon>Bacteria</taxon>
        <taxon>Bacillati</taxon>
        <taxon>Actinomycetota</taxon>
        <taxon>Actinomycetes</taxon>
        <taxon>Pseudonocardiales</taxon>
        <taxon>Pseudonocardiaceae</taxon>
        <taxon>Crossiella</taxon>
    </lineage>
</organism>
<dbReference type="GO" id="GO:0003824">
    <property type="term" value="F:catalytic activity"/>
    <property type="evidence" value="ECO:0007669"/>
    <property type="project" value="UniProtKB-ARBA"/>
</dbReference>
<evidence type="ECO:0000259" key="1">
    <source>
        <dbReference type="Pfam" id="PF00561"/>
    </source>
</evidence>